<dbReference type="Proteomes" id="UP000050525">
    <property type="component" value="Unassembled WGS sequence"/>
</dbReference>
<keyword evidence="2" id="KW-1185">Reference proteome</keyword>
<evidence type="ECO:0000313" key="1">
    <source>
        <dbReference type="EMBL" id="KYO22585.1"/>
    </source>
</evidence>
<reference evidence="1 2" key="1">
    <citation type="journal article" date="2012" name="Genome Biol.">
        <title>Sequencing three crocodilian genomes to illuminate the evolution of archosaurs and amniotes.</title>
        <authorList>
            <person name="St John J.A."/>
            <person name="Braun E.L."/>
            <person name="Isberg S.R."/>
            <person name="Miles L.G."/>
            <person name="Chong A.Y."/>
            <person name="Gongora J."/>
            <person name="Dalzell P."/>
            <person name="Moran C."/>
            <person name="Bed'hom B."/>
            <person name="Abzhanov A."/>
            <person name="Burgess S.C."/>
            <person name="Cooksey A.M."/>
            <person name="Castoe T.A."/>
            <person name="Crawford N.G."/>
            <person name="Densmore L.D."/>
            <person name="Drew J.C."/>
            <person name="Edwards S.V."/>
            <person name="Faircloth B.C."/>
            <person name="Fujita M.K."/>
            <person name="Greenwold M.J."/>
            <person name="Hoffmann F.G."/>
            <person name="Howard J.M."/>
            <person name="Iguchi T."/>
            <person name="Janes D.E."/>
            <person name="Khan S.Y."/>
            <person name="Kohno S."/>
            <person name="de Koning A.J."/>
            <person name="Lance S.L."/>
            <person name="McCarthy F.M."/>
            <person name="McCormack J.E."/>
            <person name="Merchant M.E."/>
            <person name="Peterson D.G."/>
            <person name="Pollock D.D."/>
            <person name="Pourmand N."/>
            <person name="Raney B.J."/>
            <person name="Roessler K.A."/>
            <person name="Sanford J.R."/>
            <person name="Sawyer R.H."/>
            <person name="Schmidt C.J."/>
            <person name="Triplett E.W."/>
            <person name="Tuberville T.D."/>
            <person name="Venegas-Anaya M."/>
            <person name="Howard J.T."/>
            <person name="Jarvis E.D."/>
            <person name="Guillette L.J.Jr."/>
            <person name="Glenn T.C."/>
            <person name="Green R.E."/>
            <person name="Ray D.A."/>
        </authorList>
    </citation>
    <scope>NUCLEOTIDE SEQUENCE [LARGE SCALE GENOMIC DNA]</scope>
    <source>
        <strain evidence="1">KSC_2009_1</strain>
    </source>
</reference>
<dbReference type="EMBL" id="AKHW03006231">
    <property type="protein sequence ID" value="KYO22585.1"/>
    <property type="molecule type" value="Genomic_DNA"/>
</dbReference>
<comment type="caution">
    <text evidence="1">The sequence shown here is derived from an EMBL/GenBank/DDBJ whole genome shotgun (WGS) entry which is preliminary data.</text>
</comment>
<dbReference type="AlphaFoldDB" id="A0A151MDL1"/>
<gene>
    <name evidence="1" type="ORF">Y1Q_0003112</name>
</gene>
<evidence type="ECO:0000313" key="2">
    <source>
        <dbReference type="Proteomes" id="UP000050525"/>
    </source>
</evidence>
<organism evidence="1 2">
    <name type="scientific">Alligator mississippiensis</name>
    <name type="common">American alligator</name>
    <dbReference type="NCBI Taxonomy" id="8496"/>
    <lineage>
        <taxon>Eukaryota</taxon>
        <taxon>Metazoa</taxon>
        <taxon>Chordata</taxon>
        <taxon>Craniata</taxon>
        <taxon>Vertebrata</taxon>
        <taxon>Euteleostomi</taxon>
        <taxon>Archelosauria</taxon>
        <taxon>Archosauria</taxon>
        <taxon>Crocodylia</taxon>
        <taxon>Alligatoridae</taxon>
        <taxon>Alligatorinae</taxon>
        <taxon>Alligator</taxon>
    </lineage>
</organism>
<name>A0A151MDL1_ALLMI</name>
<sequence>MIEDSAYSLNPWLMKLLTGARHAWKELFSCKLSRMAVKCLEAHWRYLRTHMDATESNIPQFVVSVCMFRNIFETKPKLLPLLLEMEWPLVLLMPFQQILKQMPVNWYFVFPTWLLATSQTLD</sequence>
<proteinExistence type="predicted"/>
<protein>
    <submittedName>
        <fullName evidence="1">Uncharacterized protein</fullName>
    </submittedName>
</protein>
<accession>A0A151MDL1</accession>